<dbReference type="InterPro" id="IPR057586">
    <property type="entry name" value="Ig_NUP210_16th"/>
</dbReference>
<dbReference type="InterPro" id="IPR045197">
    <property type="entry name" value="NUP210-like"/>
</dbReference>
<dbReference type="Pfam" id="PF22957">
    <property type="entry name" value="NUP210_Ig"/>
    <property type="match status" value="1"/>
</dbReference>
<organism evidence="3 4">
    <name type="scientific">Neotoma lepida</name>
    <name type="common">Desert woodrat</name>
    <dbReference type="NCBI Taxonomy" id="56216"/>
    <lineage>
        <taxon>Eukaryota</taxon>
        <taxon>Metazoa</taxon>
        <taxon>Chordata</taxon>
        <taxon>Craniata</taxon>
        <taxon>Vertebrata</taxon>
        <taxon>Euteleostomi</taxon>
        <taxon>Mammalia</taxon>
        <taxon>Eutheria</taxon>
        <taxon>Euarchontoglires</taxon>
        <taxon>Glires</taxon>
        <taxon>Rodentia</taxon>
        <taxon>Myomorpha</taxon>
        <taxon>Muroidea</taxon>
        <taxon>Cricetidae</taxon>
        <taxon>Neotominae</taxon>
        <taxon>Neotoma</taxon>
    </lineage>
</organism>
<feature type="domain" description="NUP210 C-terminal Ig-like" evidence="1">
    <location>
        <begin position="49"/>
        <end position="221"/>
    </location>
</feature>
<evidence type="ECO:0000313" key="4">
    <source>
        <dbReference type="Proteomes" id="UP000092124"/>
    </source>
</evidence>
<dbReference type="InterPro" id="IPR055095">
    <property type="entry name" value="NUP210_Ig_C"/>
</dbReference>
<evidence type="ECO:0008006" key="5">
    <source>
        <dbReference type="Google" id="ProtNLM"/>
    </source>
</evidence>
<dbReference type="EMBL" id="LZPO01007946">
    <property type="protein sequence ID" value="OBS83307.1"/>
    <property type="molecule type" value="Genomic_DNA"/>
</dbReference>
<protein>
    <recommendedName>
        <fullName evidence="5">IgGFc-binding protein N-terminal domain-containing protein</fullName>
    </recommendedName>
</protein>
<dbReference type="AlphaFoldDB" id="A0A1A6I007"/>
<evidence type="ECO:0000313" key="3">
    <source>
        <dbReference type="EMBL" id="OBS83307.1"/>
    </source>
</evidence>
<accession>A0A1A6I007</accession>
<dbReference type="Pfam" id="PF25354">
    <property type="entry name" value="Ig_NUP210_16th"/>
    <property type="match status" value="1"/>
</dbReference>
<feature type="domain" description="NUP210 Ig-like" evidence="2">
    <location>
        <begin position="2"/>
        <end position="40"/>
    </location>
</feature>
<dbReference type="Proteomes" id="UP000092124">
    <property type="component" value="Unassembled WGS sequence"/>
</dbReference>
<name>A0A1A6I007_NEOLE</name>
<comment type="caution">
    <text evidence="3">The sequence shown here is derived from an EMBL/GenBank/DDBJ whole genome shotgun (WGS) entry which is preliminary data.</text>
</comment>
<evidence type="ECO:0000259" key="1">
    <source>
        <dbReference type="Pfam" id="PF22957"/>
    </source>
</evidence>
<dbReference type="GO" id="GO:0005643">
    <property type="term" value="C:nuclear pore"/>
    <property type="evidence" value="ECO:0007669"/>
    <property type="project" value="TreeGrafter"/>
</dbReference>
<gene>
    <name evidence="3" type="ORF">A6R68_22725</name>
</gene>
<dbReference type="OrthoDB" id="361283at2759"/>
<sequence>MISTNNIIQTDTVTGVGVARSPGTATIFHDIPGVVKTFREVVVNASSRLTLSYDLKTYLTNIPNATVFKLFISTGRNDVNLKGSCTPSQASAVAKVLLPETLILCHVQFSNTLLDIPASKVFHIHSEFSMEREPLGPPVVFPFLFSGVYVCLIKVRQKSEELREVLSGADTSVYGWATLVSERNKNGMQRILVPFIPGFYMNQSELVLSHKDTGELRVLGVFSSAPFLVVSGYRHSTLMPGLVIYLIRVVNFTAFQMSPPVFINVSCALTSQQEAVVVRAKDVSGSGEHWGLFLFFSNLFIYLFKH</sequence>
<dbReference type="STRING" id="56216.A0A1A6I007"/>
<proteinExistence type="predicted"/>
<evidence type="ECO:0000259" key="2">
    <source>
        <dbReference type="Pfam" id="PF25354"/>
    </source>
</evidence>
<dbReference type="PANTHER" id="PTHR23019:SF1">
    <property type="entry name" value="NUCLEAR PORE MEMBRANE GLYCOPROTEIN 210-LIKE"/>
    <property type="match status" value="1"/>
</dbReference>
<keyword evidence="4" id="KW-1185">Reference proteome</keyword>
<reference evidence="3 4" key="1">
    <citation type="submission" date="2016-06" db="EMBL/GenBank/DDBJ databases">
        <title>The Draft Genome Sequence and Annotation of the Desert Woodrat Neotoma lepida.</title>
        <authorList>
            <person name="Campbell M."/>
            <person name="Oakeson K.F."/>
            <person name="Yandell M."/>
            <person name="Halpert J.R."/>
            <person name="Dearing D."/>
        </authorList>
    </citation>
    <scope>NUCLEOTIDE SEQUENCE [LARGE SCALE GENOMIC DNA]</scope>
    <source>
        <strain evidence="3">417</strain>
        <tissue evidence="3">Liver</tissue>
    </source>
</reference>
<dbReference type="PANTHER" id="PTHR23019">
    <property type="entry name" value="NUCLEAR PORE MEMBRANE GLYCOPROTEIN GP210-RELATED"/>
    <property type="match status" value="1"/>
</dbReference>